<name>A0A1S1U6B7_9BURK</name>
<evidence type="ECO:0000313" key="2">
    <source>
        <dbReference type="Proteomes" id="UP000179840"/>
    </source>
</evidence>
<organism evidence="1 2">
    <name type="scientific">Janthinobacterium lividum</name>
    <dbReference type="NCBI Taxonomy" id="29581"/>
    <lineage>
        <taxon>Bacteria</taxon>
        <taxon>Pseudomonadati</taxon>
        <taxon>Pseudomonadota</taxon>
        <taxon>Betaproteobacteria</taxon>
        <taxon>Burkholderiales</taxon>
        <taxon>Oxalobacteraceae</taxon>
        <taxon>Janthinobacterium</taxon>
    </lineage>
</organism>
<evidence type="ECO:0000313" key="1">
    <source>
        <dbReference type="EMBL" id="OHV95324.1"/>
    </source>
</evidence>
<comment type="caution">
    <text evidence="1">The sequence shown here is derived from an EMBL/GenBank/DDBJ whole genome shotgun (WGS) entry which is preliminary data.</text>
</comment>
<sequence>MKGVNSDRRHVIEDAIACEHLPLDVQSWGVLRERYFKKFATSMYHFEEAPMARAFKKGL</sequence>
<proteinExistence type="predicted"/>
<accession>A0A1S1U6B7</accession>
<protein>
    <submittedName>
        <fullName evidence="1">Uncharacterized protein</fullName>
    </submittedName>
</protein>
<dbReference type="Proteomes" id="UP000179840">
    <property type="component" value="Unassembled WGS sequence"/>
</dbReference>
<dbReference type="RefSeq" id="WP_071078532.1">
    <property type="nucleotide sequence ID" value="NZ_LFKP01000010.1"/>
</dbReference>
<dbReference type="EMBL" id="LFKP01000010">
    <property type="protein sequence ID" value="OHV95324.1"/>
    <property type="molecule type" value="Genomic_DNA"/>
</dbReference>
<dbReference type="AlphaFoldDB" id="A0A1S1U6B7"/>
<gene>
    <name evidence="1" type="ORF">AKG95_19250</name>
</gene>
<reference evidence="1 2" key="1">
    <citation type="submission" date="2015-06" db="EMBL/GenBank/DDBJ databases">
        <title>Draft genome sequencing of a biphenyl-degrading bacterium, Janthinobacterium lividum MEG1.</title>
        <authorList>
            <person name="Shimodaira J."/>
            <person name="Hatta T."/>
        </authorList>
    </citation>
    <scope>NUCLEOTIDE SEQUENCE [LARGE SCALE GENOMIC DNA]</scope>
    <source>
        <strain evidence="1 2">MEG1</strain>
    </source>
</reference>